<name>A0A9X4KR09_9BACL</name>
<organism evidence="2 3">
    <name type="scientific">Cohnella rhizosphaerae</name>
    <dbReference type="NCBI Taxonomy" id="1457232"/>
    <lineage>
        <taxon>Bacteria</taxon>
        <taxon>Bacillati</taxon>
        <taxon>Bacillota</taxon>
        <taxon>Bacilli</taxon>
        <taxon>Bacillales</taxon>
        <taxon>Paenibacillaceae</taxon>
        <taxon>Cohnella</taxon>
    </lineage>
</organism>
<dbReference type="Gene3D" id="1.50.10.10">
    <property type="match status" value="1"/>
</dbReference>
<dbReference type="Proteomes" id="UP001153404">
    <property type="component" value="Unassembled WGS sequence"/>
</dbReference>
<proteinExistence type="predicted"/>
<accession>A0A9X4KR09</accession>
<evidence type="ECO:0000313" key="2">
    <source>
        <dbReference type="EMBL" id="MDG0808943.1"/>
    </source>
</evidence>
<dbReference type="InterPro" id="IPR008928">
    <property type="entry name" value="6-hairpin_glycosidase_sf"/>
</dbReference>
<evidence type="ECO:0000256" key="1">
    <source>
        <dbReference type="SAM" id="MobiDB-lite"/>
    </source>
</evidence>
<keyword evidence="3" id="KW-1185">Reference proteome</keyword>
<dbReference type="InterPro" id="IPR012341">
    <property type="entry name" value="6hp_glycosidase-like_sf"/>
</dbReference>
<dbReference type="EMBL" id="JAPDIA010000003">
    <property type="protein sequence ID" value="MDG0808943.1"/>
    <property type="molecule type" value="Genomic_DNA"/>
</dbReference>
<feature type="region of interest" description="Disordered" evidence="1">
    <location>
        <begin position="142"/>
        <end position="163"/>
    </location>
</feature>
<dbReference type="AlphaFoldDB" id="A0A9X4KR09"/>
<reference evidence="2" key="1">
    <citation type="submission" date="2022-10" db="EMBL/GenBank/DDBJ databases">
        <title>Comparative genomic analysis of Cohnella hashimotonis sp. nov., isolated from the International Space Station.</title>
        <authorList>
            <person name="Simpson A."/>
            <person name="Venkateswaran K."/>
        </authorList>
    </citation>
    <scope>NUCLEOTIDE SEQUENCE</scope>
    <source>
        <strain evidence="2">DSM 28161</strain>
    </source>
</reference>
<dbReference type="SUPFAM" id="SSF48208">
    <property type="entry name" value="Six-hairpin glycosidases"/>
    <property type="match status" value="1"/>
</dbReference>
<comment type="caution">
    <text evidence="2">The sequence shown here is derived from an EMBL/GenBank/DDBJ whole genome shotgun (WGS) entry which is preliminary data.</text>
</comment>
<dbReference type="GO" id="GO:0005975">
    <property type="term" value="P:carbohydrate metabolic process"/>
    <property type="evidence" value="ECO:0007669"/>
    <property type="project" value="InterPro"/>
</dbReference>
<evidence type="ECO:0000313" key="3">
    <source>
        <dbReference type="Proteomes" id="UP001153404"/>
    </source>
</evidence>
<sequence>MGGLWAHPIKLMDGFWLHLAESADPSGGVWLEKADAFRNFAYFNEHDYAMPDLGLEVLRNQFCPDEHPGFVVEYRLRDTSGRSRELSAVFLGRTELRPVWFSEEAGIQDAPDEARADAELGAVVAKDRDHPWFVVFGSDSPGCEPSAGASSAPSREPTAGNGAAGSLRIQLSLPANGTAELRFFIAGSVRSETEAADAYRRIRDGHADMRRAKRLRYESLLARTELEIPDEGLARVFDWVKIHSEWLVLDVPGVGRGLTAGIPEYPWWFGCDNSYALLGLLAVGRQALAVETSDLIRETSERTNGNGRIIHELTTWGLVANPGNTQETPHYIQSVREIFDWTGDLDYLKRAYPTVRQGIAWLLGEMDPDGDLLPEGYGITEIEGLNVELIDTAVYTWSALLAGAEMADLLGDGEIAAGWRDTAARLADKINTDLWLEKEGLYADAMARVDAVRRRMPVYIARAESMGADRAVQEMKAMQAEMKDLPPDEERPWLFKNWVINTPMETGLAPRDKAVRALARMGTDEFTGDAGTYLSGMYRTQMMTISTGVQAVAEARYDRMDESLRLVKLIASTIGRRLPGSISEMSPDYGCFVQAWTNYGVHWPIVRFMFGVAPKAYRRELTLRPRLPSEWREAAIRRVAIGEGACAASLDLEISLGDDADLYGLSLSGEGWTVRMNLPRAAGARILVGGRLAEHREEGPEGEAVIAIGGGRHVRSARGTG</sequence>
<gene>
    <name evidence="2" type="ORF">OMP40_05740</name>
</gene>
<protein>
    <submittedName>
        <fullName evidence="2">Glycogen debranching protein</fullName>
    </submittedName>
</protein>
<dbReference type="RefSeq" id="WP_277529917.1">
    <property type="nucleotide sequence ID" value="NZ_JAPDIA010000003.1"/>
</dbReference>